<evidence type="ECO:0000259" key="5">
    <source>
        <dbReference type="PROSITE" id="PS50931"/>
    </source>
</evidence>
<organism evidence="6 7">
    <name type="scientific">Candidatus Bealeia paramacronuclearis</name>
    <dbReference type="NCBI Taxonomy" id="1921001"/>
    <lineage>
        <taxon>Bacteria</taxon>
        <taxon>Pseudomonadati</taxon>
        <taxon>Pseudomonadota</taxon>
        <taxon>Alphaproteobacteria</taxon>
        <taxon>Holosporales</taxon>
        <taxon>Holosporaceae</taxon>
        <taxon>Candidatus Bealeia</taxon>
    </lineage>
</organism>
<keyword evidence="4" id="KW-0804">Transcription</keyword>
<dbReference type="Gene3D" id="1.10.10.10">
    <property type="entry name" value="Winged helix-like DNA-binding domain superfamily/Winged helix DNA-binding domain"/>
    <property type="match status" value="1"/>
</dbReference>
<dbReference type="CDD" id="cd05466">
    <property type="entry name" value="PBP2_LTTR_substrate"/>
    <property type="match status" value="1"/>
</dbReference>
<accession>A0ABZ2C2V6</accession>
<evidence type="ECO:0000256" key="1">
    <source>
        <dbReference type="ARBA" id="ARBA00009437"/>
    </source>
</evidence>
<protein>
    <submittedName>
        <fullName evidence="6">LysR family transcriptional regulator</fullName>
    </submittedName>
</protein>
<keyword evidence="3" id="KW-0238">DNA-binding</keyword>
<reference evidence="6 7" key="1">
    <citation type="journal article" date="2024" name="Environ. Microbiol.">
        <title>Novel evolutionary insights on the interactions of the Holosporales (Alphaproteobacteria) with eukaryotic hosts from comparative genomics.</title>
        <authorList>
            <person name="Giovannini M."/>
            <person name="Petroni G."/>
            <person name="Castelli M."/>
        </authorList>
    </citation>
    <scope>NUCLEOTIDE SEQUENCE [LARGE SCALE GENOMIC DNA]</scope>
    <source>
        <strain evidence="6 7">US_Bl 15I1</strain>
    </source>
</reference>
<dbReference type="Proteomes" id="UP001330434">
    <property type="component" value="Chromosome"/>
</dbReference>
<sequence length="297" mass="33804">MIHHPLDFDDMILLVSISKTKSLTRTSEELSIAIGNIRKRVAKMEALLGQPIYTRKSTGIALTRIGEELSVFYEDFLNRFSSLKDNFQGLEGQDSKQIFTIATTQGIANSAVIPVLSEFLHLYPNVNISLLTYSSERELMESYADVIIWTKIDAHRYRYDLKIDHFFTAKFCLFASQDYIKAHGNPENQKKGHIAVRFFDFNSSPFSESSNQLFAKVPAFEISQEIKVTSHPSMFNLIKGGVGIGSVWSESPLITENNLIPIFQDYSISTDTYIITRKNIPDYHPSIVFSKFLKSYI</sequence>
<dbReference type="InterPro" id="IPR036390">
    <property type="entry name" value="WH_DNA-bd_sf"/>
</dbReference>
<evidence type="ECO:0000313" key="7">
    <source>
        <dbReference type="Proteomes" id="UP001330434"/>
    </source>
</evidence>
<dbReference type="Pfam" id="PF00126">
    <property type="entry name" value="HTH_1"/>
    <property type="match status" value="1"/>
</dbReference>
<gene>
    <name evidence="6" type="ORF">Bealeia1_00962</name>
</gene>
<dbReference type="RefSeq" id="WP_331255603.1">
    <property type="nucleotide sequence ID" value="NZ_CP133270.1"/>
</dbReference>
<name>A0ABZ2C2V6_9PROT</name>
<dbReference type="Pfam" id="PF03466">
    <property type="entry name" value="LysR_substrate"/>
    <property type="match status" value="1"/>
</dbReference>
<dbReference type="EMBL" id="CP133270">
    <property type="protein sequence ID" value="WVX66777.1"/>
    <property type="molecule type" value="Genomic_DNA"/>
</dbReference>
<dbReference type="SUPFAM" id="SSF46785">
    <property type="entry name" value="Winged helix' DNA-binding domain"/>
    <property type="match status" value="1"/>
</dbReference>
<keyword evidence="7" id="KW-1185">Reference proteome</keyword>
<dbReference type="PANTHER" id="PTHR30126">
    <property type="entry name" value="HTH-TYPE TRANSCRIPTIONAL REGULATOR"/>
    <property type="match status" value="1"/>
</dbReference>
<dbReference type="Gene3D" id="3.40.190.290">
    <property type="match status" value="1"/>
</dbReference>
<feature type="domain" description="HTH lysR-type" evidence="5">
    <location>
        <begin position="6"/>
        <end position="63"/>
    </location>
</feature>
<dbReference type="SUPFAM" id="SSF53850">
    <property type="entry name" value="Periplasmic binding protein-like II"/>
    <property type="match status" value="1"/>
</dbReference>
<evidence type="ECO:0000256" key="3">
    <source>
        <dbReference type="ARBA" id="ARBA00023125"/>
    </source>
</evidence>
<dbReference type="InterPro" id="IPR005119">
    <property type="entry name" value="LysR_subst-bd"/>
</dbReference>
<dbReference type="InterPro" id="IPR000847">
    <property type="entry name" value="LysR_HTH_N"/>
</dbReference>
<dbReference type="InterPro" id="IPR036388">
    <property type="entry name" value="WH-like_DNA-bd_sf"/>
</dbReference>
<dbReference type="PANTHER" id="PTHR30126:SF40">
    <property type="entry name" value="HTH-TYPE TRANSCRIPTIONAL REGULATOR GLTR"/>
    <property type="match status" value="1"/>
</dbReference>
<proteinExistence type="inferred from homology"/>
<dbReference type="PROSITE" id="PS50931">
    <property type="entry name" value="HTH_LYSR"/>
    <property type="match status" value="1"/>
</dbReference>
<evidence type="ECO:0000256" key="4">
    <source>
        <dbReference type="ARBA" id="ARBA00023163"/>
    </source>
</evidence>
<evidence type="ECO:0000313" key="6">
    <source>
        <dbReference type="EMBL" id="WVX66777.1"/>
    </source>
</evidence>
<evidence type="ECO:0000256" key="2">
    <source>
        <dbReference type="ARBA" id="ARBA00023015"/>
    </source>
</evidence>
<keyword evidence="2" id="KW-0805">Transcription regulation</keyword>
<comment type="similarity">
    <text evidence="1">Belongs to the LysR transcriptional regulatory family.</text>
</comment>